<dbReference type="InterPro" id="IPR013976">
    <property type="entry name" value="HDOD"/>
</dbReference>
<evidence type="ECO:0000313" key="2">
    <source>
        <dbReference type="EMBL" id="SDZ96692.1"/>
    </source>
</evidence>
<gene>
    <name evidence="2" type="ORF">SAMN04488051_101180</name>
</gene>
<protein>
    <submittedName>
        <fullName evidence="2">HD-like signal output (HDOD) domain, no enzymatic activity</fullName>
    </submittedName>
</protein>
<feature type="domain" description="HDOD" evidence="1">
    <location>
        <begin position="22"/>
        <end position="215"/>
    </location>
</feature>
<dbReference type="PANTHER" id="PTHR33525">
    <property type="match status" value="1"/>
</dbReference>
<dbReference type="Gene3D" id="1.10.3210.10">
    <property type="entry name" value="Hypothetical protein af1432"/>
    <property type="match status" value="1"/>
</dbReference>
<reference evidence="2 3" key="1">
    <citation type="submission" date="2016-10" db="EMBL/GenBank/DDBJ databases">
        <authorList>
            <person name="de Groot N.N."/>
        </authorList>
    </citation>
    <scope>NUCLEOTIDE SEQUENCE [LARGE SCALE GENOMIC DNA]</scope>
    <source>
        <strain evidence="2 3">CGMCC 1.3430</strain>
    </source>
</reference>
<dbReference type="SUPFAM" id="SSF109604">
    <property type="entry name" value="HD-domain/PDEase-like"/>
    <property type="match status" value="1"/>
</dbReference>
<dbReference type="Proteomes" id="UP000198773">
    <property type="component" value="Unassembled WGS sequence"/>
</dbReference>
<dbReference type="OrthoDB" id="598113at2"/>
<dbReference type="Pfam" id="PF08668">
    <property type="entry name" value="HDOD"/>
    <property type="match status" value="1"/>
</dbReference>
<proteinExistence type="predicted"/>
<dbReference type="PANTHER" id="PTHR33525:SF3">
    <property type="entry name" value="RIBONUCLEASE Y"/>
    <property type="match status" value="1"/>
</dbReference>
<organism evidence="2 3">
    <name type="scientific">Alkalimonas amylolytica</name>
    <dbReference type="NCBI Taxonomy" id="152573"/>
    <lineage>
        <taxon>Bacteria</taxon>
        <taxon>Pseudomonadati</taxon>
        <taxon>Pseudomonadota</taxon>
        <taxon>Gammaproteobacteria</taxon>
        <taxon>Alkalimonas</taxon>
    </lineage>
</organism>
<evidence type="ECO:0000313" key="3">
    <source>
        <dbReference type="Proteomes" id="UP000198773"/>
    </source>
</evidence>
<dbReference type="PROSITE" id="PS51833">
    <property type="entry name" value="HDOD"/>
    <property type="match status" value="1"/>
</dbReference>
<accession>A0A1H3XDK9</accession>
<dbReference type="STRING" id="152573.SAMN04488051_101180"/>
<keyword evidence="3" id="KW-1185">Reference proteome</keyword>
<dbReference type="AlphaFoldDB" id="A0A1H3XDK9"/>
<dbReference type="InterPro" id="IPR052340">
    <property type="entry name" value="RNase_Y/CdgJ"/>
</dbReference>
<dbReference type="RefSeq" id="WP_091338064.1">
    <property type="nucleotide sequence ID" value="NZ_FNRM01000001.1"/>
</dbReference>
<name>A0A1H3XDK9_ALKAM</name>
<sequence length="279" mass="31071">MSAEHALITILVEKLRNDSLVLPTLPEIALRVRRTADDPEVSLAVMAETISMDPALTARMIRVANSAFLGRSIKVSTLNQAVTRIGLSQIKTIATAMAMEQLFLSQNTHIQQMMDKAWRDTVQVTSIAVACLSYYRSLQNKCALSPDVMTLAALLHHIGLLPILTEAEKHQEVFGHPGFMRHAMAKLSPQIGLAIMKAWGFSETYQRVIAEWQQPKVSAQPDYTDFVRIATIAQRSFPQPEQQQALLSRYIELGLLPDADFMQEPAIAAVYKDVRALFA</sequence>
<dbReference type="EMBL" id="FNRM01000001">
    <property type="protein sequence ID" value="SDZ96692.1"/>
    <property type="molecule type" value="Genomic_DNA"/>
</dbReference>
<evidence type="ECO:0000259" key="1">
    <source>
        <dbReference type="PROSITE" id="PS51833"/>
    </source>
</evidence>